<dbReference type="Gene3D" id="3.40.50.1860">
    <property type="match status" value="2"/>
</dbReference>
<keyword evidence="2" id="KW-0413">Isomerase</keyword>
<dbReference type="InterPro" id="IPR015942">
    <property type="entry name" value="Asp/Glu/hydantoin_racemase"/>
</dbReference>
<dbReference type="Pfam" id="PF01177">
    <property type="entry name" value="Asp_Glu_race"/>
    <property type="match status" value="1"/>
</dbReference>
<dbReference type="RefSeq" id="WP_098455328.1">
    <property type="nucleotide sequence ID" value="NZ_PDJG01000001.1"/>
</dbReference>
<dbReference type="PANTHER" id="PTHR21198">
    <property type="entry name" value="GLUTAMATE RACEMASE"/>
    <property type="match status" value="1"/>
</dbReference>
<evidence type="ECO:0000313" key="4">
    <source>
        <dbReference type="Proteomes" id="UP000225548"/>
    </source>
</evidence>
<dbReference type="EMBL" id="PDJG01000001">
    <property type="protein sequence ID" value="PFG34269.1"/>
    <property type="molecule type" value="Genomic_DNA"/>
</dbReference>
<comment type="similarity">
    <text evidence="1">Belongs to the aspartate/glutamate racemases family.</text>
</comment>
<dbReference type="SUPFAM" id="SSF53681">
    <property type="entry name" value="Aspartate/glutamate racemase"/>
    <property type="match status" value="2"/>
</dbReference>
<comment type="caution">
    <text evidence="3">The sequence shown here is derived from an EMBL/GenBank/DDBJ whole genome shotgun (WGS) entry which is preliminary data.</text>
</comment>
<dbReference type="NCBIfam" id="TIGR00035">
    <property type="entry name" value="asp_race"/>
    <property type="match status" value="1"/>
</dbReference>
<organism evidence="3 4">
    <name type="scientific">Sanguibacter antarcticus</name>
    <dbReference type="NCBI Taxonomy" id="372484"/>
    <lineage>
        <taxon>Bacteria</taxon>
        <taxon>Bacillati</taxon>
        <taxon>Actinomycetota</taxon>
        <taxon>Actinomycetes</taxon>
        <taxon>Micrococcales</taxon>
        <taxon>Sanguibacteraceae</taxon>
        <taxon>Sanguibacter</taxon>
    </lineage>
</organism>
<dbReference type="Proteomes" id="UP000225548">
    <property type="component" value="Unassembled WGS sequence"/>
</dbReference>
<keyword evidence="4" id="KW-1185">Reference proteome</keyword>
<evidence type="ECO:0000256" key="2">
    <source>
        <dbReference type="ARBA" id="ARBA00023235"/>
    </source>
</evidence>
<accession>A0A2A9E7R9</accession>
<name>A0A2A9E7R9_9MICO</name>
<evidence type="ECO:0000256" key="1">
    <source>
        <dbReference type="ARBA" id="ARBA00007847"/>
    </source>
</evidence>
<dbReference type="AlphaFoldDB" id="A0A2A9E7R9"/>
<sequence>MKTIGLLGGMSWDSSATYYRIINEEVRSRLGGHSCAQVVLVSLDFAAVRELQVREAWDEAGAMLADGARRLEAAGADTIVLCTNFMHKVAPAIEAATELPLLHIADAVGARARALGADRVGLLGARQVMEESFYRDRLRERWGIEVLVPEPADRELVDRVVFDELTTSILNPESRDAYVAIIDGLAARGAQAVVLGCTEIGLLVRPTDTDLPLIDSAHVHALAAVEAALTPPVPSL</sequence>
<evidence type="ECO:0000313" key="3">
    <source>
        <dbReference type="EMBL" id="PFG34269.1"/>
    </source>
</evidence>
<proteinExistence type="inferred from homology"/>
<dbReference type="PANTHER" id="PTHR21198:SF7">
    <property type="entry name" value="ASPARTATE-GLUTAMATE RACEMASE FAMILY"/>
    <property type="match status" value="1"/>
</dbReference>
<dbReference type="OrthoDB" id="9803739at2"/>
<dbReference type="GO" id="GO:0047661">
    <property type="term" value="F:amino-acid racemase activity"/>
    <property type="evidence" value="ECO:0007669"/>
    <property type="project" value="InterPro"/>
</dbReference>
<protein>
    <submittedName>
        <fullName evidence="3">Aspartate racemase</fullName>
    </submittedName>
</protein>
<dbReference type="InterPro" id="IPR001920">
    <property type="entry name" value="Asp/Glu_race"/>
</dbReference>
<gene>
    <name evidence="3" type="ORF">ATL42_2175</name>
</gene>
<dbReference type="InterPro" id="IPR004380">
    <property type="entry name" value="Asp_race"/>
</dbReference>
<reference evidence="3 4" key="1">
    <citation type="submission" date="2017-10" db="EMBL/GenBank/DDBJ databases">
        <title>Sequencing the genomes of 1000 actinobacteria strains.</title>
        <authorList>
            <person name="Klenk H.-P."/>
        </authorList>
    </citation>
    <scope>NUCLEOTIDE SEQUENCE [LARGE SCALE GENOMIC DNA]</scope>
    <source>
        <strain evidence="3 4">DSM 18966</strain>
    </source>
</reference>